<evidence type="ECO:0000256" key="2">
    <source>
        <dbReference type="ARBA" id="ARBA00022737"/>
    </source>
</evidence>
<evidence type="ECO:0000256" key="3">
    <source>
        <dbReference type="ARBA" id="ARBA00044493"/>
    </source>
</evidence>
<dbReference type="NCBIfam" id="TIGR00756">
    <property type="entry name" value="PPR"/>
    <property type="match status" value="1"/>
</dbReference>
<feature type="compositionally biased region" description="Basic and acidic residues" evidence="6">
    <location>
        <begin position="144"/>
        <end position="153"/>
    </location>
</feature>
<gene>
    <name evidence="7" type="ORF">BCR34DRAFT_569194</name>
</gene>
<dbReference type="Pfam" id="PF13041">
    <property type="entry name" value="PPR_2"/>
    <property type="match status" value="2"/>
</dbReference>
<dbReference type="AlphaFoldDB" id="A0A1Y1ZFD2"/>
<dbReference type="InterPro" id="IPR002885">
    <property type="entry name" value="PPR_rpt"/>
</dbReference>
<dbReference type="InterPro" id="IPR011990">
    <property type="entry name" value="TPR-like_helical_dom_sf"/>
</dbReference>
<comment type="function">
    <text evidence="3">Regulates mitochondrial small subunit maturation by controlling 15S rRNA 5'-end processing. Localizes to the 5' precursor of the 15S rRNA in a position that is subsequently occupied by mS47 in the mature yeast mtSSU. Uses structure and sequence-specific RNA recognition, binding to a single-stranded region of the precursor and specifically recognizing bases -6 to -1. The exchange of Ccm1 for mS47 is coupled to the irreversible removal of precursor rRNA that is accompanied by conformational changes of the mitoribosomal proteins uS5m and mS26. These conformational changes signal completion of 5'-end rRNA processing through protection of the mature 5'-end of the 15S rRNA and stabilization of mS47. The removal of the 5' precursor together with the dissociation of Ccm1 may be catalyzed by the 5'-3' exoribonuclease Pet127. Involved in the specific removal of group I introns in mitochondrial encoded transcripts.</text>
</comment>
<evidence type="ECO:0000256" key="4">
    <source>
        <dbReference type="ARBA" id="ARBA00044511"/>
    </source>
</evidence>
<dbReference type="Gene3D" id="1.25.40.10">
    <property type="entry name" value="Tetratricopeptide repeat domain"/>
    <property type="match status" value="2"/>
</dbReference>
<feature type="compositionally biased region" description="Basic and acidic residues" evidence="6">
    <location>
        <begin position="44"/>
        <end position="58"/>
    </location>
</feature>
<evidence type="ECO:0000256" key="6">
    <source>
        <dbReference type="SAM" id="MobiDB-lite"/>
    </source>
</evidence>
<keyword evidence="8" id="KW-1185">Reference proteome</keyword>
<evidence type="ECO:0000313" key="7">
    <source>
        <dbReference type="EMBL" id="ORY08919.1"/>
    </source>
</evidence>
<feature type="repeat" description="PPR" evidence="5">
    <location>
        <begin position="758"/>
        <end position="792"/>
    </location>
</feature>
<dbReference type="OrthoDB" id="185373at2759"/>
<feature type="region of interest" description="Disordered" evidence="6">
    <location>
        <begin position="129"/>
        <end position="158"/>
    </location>
</feature>
<dbReference type="STRING" id="1231657.A0A1Y1ZFD2"/>
<accession>A0A1Y1ZFD2</accession>
<keyword evidence="2" id="KW-0677">Repeat</keyword>
<comment type="subunit">
    <text evidence="4">Binds to mitochondrial small subunit 15S rRNA.</text>
</comment>
<organism evidence="7 8">
    <name type="scientific">Clohesyomyces aquaticus</name>
    <dbReference type="NCBI Taxonomy" id="1231657"/>
    <lineage>
        <taxon>Eukaryota</taxon>
        <taxon>Fungi</taxon>
        <taxon>Dikarya</taxon>
        <taxon>Ascomycota</taxon>
        <taxon>Pezizomycotina</taxon>
        <taxon>Dothideomycetes</taxon>
        <taxon>Pleosporomycetidae</taxon>
        <taxon>Pleosporales</taxon>
        <taxon>Lindgomycetaceae</taxon>
        <taxon>Clohesyomyces</taxon>
    </lineage>
</organism>
<feature type="compositionally biased region" description="Acidic residues" evidence="6">
    <location>
        <begin position="871"/>
        <end position="882"/>
    </location>
</feature>
<feature type="region of interest" description="Disordered" evidence="6">
    <location>
        <begin position="34"/>
        <end position="78"/>
    </location>
</feature>
<dbReference type="PANTHER" id="PTHR47447:SF17">
    <property type="entry name" value="OS12G0638900 PROTEIN"/>
    <property type="match status" value="1"/>
</dbReference>
<reference evidence="7 8" key="1">
    <citation type="submission" date="2016-07" db="EMBL/GenBank/DDBJ databases">
        <title>Pervasive Adenine N6-methylation of Active Genes in Fungi.</title>
        <authorList>
            <consortium name="DOE Joint Genome Institute"/>
            <person name="Mondo S.J."/>
            <person name="Dannebaum R.O."/>
            <person name="Kuo R.C."/>
            <person name="Labutti K."/>
            <person name="Haridas S."/>
            <person name="Kuo A."/>
            <person name="Salamov A."/>
            <person name="Ahrendt S.R."/>
            <person name="Lipzen A."/>
            <person name="Sullivan W."/>
            <person name="Andreopoulos W.B."/>
            <person name="Clum A."/>
            <person name="Lindquist E."/>
            <person name="Daum C."/>
            <person name="Ramamoorthy G.K."/>
            <person name="Gryganskyi A."/>
            <person name="Culley D."/>
            <person name="Magnuson J.K."/>
            <person name="James T.Y."/>
            <person name="O'Malley M.A."/>
            <person name="Stajich J.E."/>
            <person name="Spatafora J.W."/>
            <person name="Visel A."/>
            <person name="Grigoriev I.V."/>
        </authorList>
    </citation>
    <scope>NUCLEOTIDE SEQUENCE [LARGE SCALE GENOMIC DNA]</scope>
    <source>
        <strain evidence="7 8">CBS 115471</strain>
    </source>
</reference>
<sequence length="907" mass="104082">MPRPAIRNARCFTRHEYPILPFLAPRIFAGSPFRKSSPRWKGTRAQEEKETGKGDIRNRGSAISTHDRCGSPRARPTDVEKRCIGGTARLPRSSSPVNQCLHRHGIHTSGFATGNSSDPSHSGVYFGPRSQCRSYSSESGPIAEDTHDIDTRSGGRRRRTGMRIRTPNATIRFTGVSSTSKSGIGITFKGRTKLSQNMPVENHLTRLRRRRALRKERGRMRLYMEAIPGVLRPTALLRQARYRSLKRRILNLVSRVVGRVDLRTAHGVSGQREMLLRGFAALDRSLYPSFQRKTHPVRIIHSPRCKAWVETLFKGSSTDDRLMADWDTIPAKDREESWHLILFYLLDRERHLAMPFLRSIRRCPPLDMTHFPEILADSMEVLARSFVQGLDSRSVPGDGAEIVSLFYLIFKAHLFRHHAVCSQDLLLNIARIASVEHFQKVFKLLKKQNVFIGYITVLHWAKIFAEKGDPNYALRCLEWLKETRTLASLQAIVGTDVFKWTCAAVLRKSMSAPDSLHKNSEIIKRLVYVGLKMDILMYNVIMSNAMEAGDTSTAFRIYNLLAALQLEPDKFTYSILLYGCTKSDDPARFHAFAEHCAKMANELQDPWLATDYLYYLYIRHTKDNMDTQHLSAILSQTYSRFFSQRPLGPFNISRMKKLRDFEPGTLMMDPPPIAMFIMLQVEIQNAQHVSDANVWQLYLHFKAVVTQGLYPVLNELARKPHIWTVFILAFCQKAQFANASHVIKNMNDGIPKGTPKPDVVAWTIFMRAFFMQGHVQAAERVFEMMKVRGVEPNTIAYQSLLVGFAVAQKVERLGEIMEKMDDEAQIHPQVLQALNRVHNRKRLMMELERYRIKKEQWERTKLKMEKRREEEIWEGEDEEGGDDGSSAKPTENRLLGELQEGRQPTEE</sequence>
<feature type="compositionally biased region" description="Basic and acidic residues" evidence="6">
    <location>
        <begin position="65"/>
        <end position="78"/>
    </location>
</feature>
<evidence type="ECO:0000256" key="1">
    <source>
        <dbReference type="ARBA" id="ARBA00006192"/>
    </source>
</evidence>
<proteinExistence type="inferred from homology"/>
<dbReference type="PANTHER" id="PTHR47447">
    <property type="entry name" value="OS03G0856100 PROTEIN"/>
    <property type="match status" value="1"/>
</dbReference>
<dbReference type="Proteomes" id="UP000193144">
    <property type="component" value="Unassembled WGS sequence"/>
</dbReference>
<dbReference type="EMBL" id="MCFA01000093">
    <property type="protein sequence ID" value="ORY08919.1"/>
    <property type="molecule type" value="Genomic_DNA"/>
</dbReference>
<evidence type="ECO:0008006" key="9">
    <source>
        <dbReference type="Google" id="ProtNLM"/>
    </source>
</evidence>
<feature type="region of interest" description="Disordered" evidence="6">
    <location>
        <begin position="862"/>
        <end position="907"/>
    </location>
</feature>
<protein>
    <recommendedName>
        <fullName evidence="9">Pentacotripeptide-repeat region of PRORP domain-containing protein</fullName>
    </recommendedName>
</protein>
<name>A0A1Y1ZFD2_9PLEO</name>
<comment type="similarity">
    <text evidence="1">Belongs to the CCM1 family.</text>
</comment>
<evidence type="ECO:0000256" key="5">
    <source>
        <dbReference type="PROSITE-ProRule" id="PRU00708"/>
    </source>
</evidence>
<evidence type="ECO:0000313" key="8">
    <source>
        <dbReference type="Proteomes" id="UP000193144"/>
    </source>
</evidence>
<dbReference type="PROSITE" id="PS51375">
    <property type="entry name" value="PPR"/>
    <property type="match status" value="1"/>
</dbReference>
<comment type="caution">
    <text evidence="7">The sequence shown here is derived from an EMBL/GenBank/DDBJ whole genome shotgun (WGS) entry which is preliminary data.</text>
</comment>